<feature type="region of interest" description="Disordered" evidence="1">
    <location>
        <begin position="78"/>
        <end position="115"/>
    </location>
</feature>
<accession>A0A6G1H0A7</accession>
<sequence length="150" mass="16553">MDGMESIAQSNVASRHQIVGRGTAQDGEREATLEVLLQSVCRVTMCSLSLSESAVKPATVGRVEVESVPKLDPRAQRRFSWPAIPRHVTQPQVRNERNEHHQGSTLTTSNYRPPRDRLAITSAPALPSPPLDVMYFAVLHPIRLGRPARG</sequence>
<name>A0A6G1H0A7_9PEZI</name>
<dbReference type="EMBL" id="ML977156">
    <property type="protein sequence ID" value="KAF1986615.1"/>
    <property type="molecule type" value="Genomic_DNA"/>
</dbReference>
<dbReference type="AlphaFoldDB" id="A0A6G1H0A7"/>
<organism evidence="2 3">
    <name type="scientific">Aulographum hederae CBS 113979</name>
    <dbReference type="NCBI Taxonomy" id="1176131"/>
    <lineage>
        <taxon>Eukaryota</taxon>
        <taxon>Fungi</taxon>
        <taxon>Dikarya</taxon>
        <taxon>Ascomycota</taxon>
        <taxon>Pezizomycotina</taxon>
        <taxon>Dothideomycetes</taxon>
        <taxon>Pleosporomycetidae</taxon>
        <taxon>Aulographales</taxon>
        <taxon>Aulographaceae</taxon>
    </lineage>
</organism>
<dbReference type="Proteomes" id="UP000800041">
    <property type="component" value="Unassembled WGS sequence"/>
</dbReference>
<gene>
    <name evidence="2" type="ORF">K402DRAFT_83646</name>
</gene>
<evidence type="ECO:0000313" key="2">
    <source>
        <dbReference type="EMBL" id="KAF1986615.1"/>
    </source>
</evidence>
<reference evidence="2" key="1">
    <citation type="journal article" date="2020" name="Stud. Mycol.">
        <title>101 Dothideomycetes genomes: a test case for predicting lifestyles and emergence of pathogens.</title>
        <authorList>
            <person name="Haridas S."/>
            <person name="Albert R."/>
            <person name="Binder M."/>
            <person name="Bloem J."/>
            <person name="Labutti K."/>
            <person name="Salamov A."/>
            <person name="Andreopoulos B."/>
            <person name="Baker S."/>
            <person name="Barry K."/>
            <person name="Bills G."/>
            <person name="Bluhm B."/>
            <person name="Cannon C."/>
            <person name="Castanera R."/>
            <person name="Culley D."/>
            <person name="Daum C."/>
            <person name="Ezra D."/>
            <person name="Gonzalez J."/>
            <person name="Henrissat B."/>
            <person name="Kuo A."/>
            <person name="Liang C."/>
            <person name="Lipzen A."/>
            <person name="Lutzoni F."/>
            <person name="Magnuson J."/>
            <person name="Mondo S."/>
            <person name="Nolan M."/>
            <person name="Ohm R."/>
            <person name="Pangilinan J."/>
            <person name="Park H.-J."/>
            <person name="Ramirez L."/>
            <person name="Alfaro M."/>
            <person name="Sun H."/>
            <person name="Tritt A."/>
            <person name="Yoshinaga Y."/>
            <person name="Zwiers L.-H."/>
            <person name="Turgeon B."/>
            <person name="Goodwin S."/>
            <person name="Spatafora J."/>
            <person name="Crous P."/>
            <person name="Grigoriev I."/>
        </authorList>
    </citation>
    <scope>NUCLEOTIDE SEQUENCE</scope>
    <source>
        <strain evidence="2">CBS 113979</strain>
    </source>
</reference>
<keyword evidence="3" id="KW-1185">Reference proteome</keyword>
<feature type="region of interest" description="Disordered" evidence="1">
    <location>
        <begin position="1"/>
        <end position="28"/>
    </location>
</feature>
<proteinExistence type="predicted"/>
<protein>
    <submittedName>
        <fullName evidence="2">Uncharacterized protein</fullName>
    </submittedName>
</protein>
<evidence type="ECO:0000256" key="1">
    <source>
        <dbReference type="SAM" id="MobiDB-lite"/>
    </source>
</evidence>
<evidence type="ECO:0000313" key="3">
    <source>
        <dbReference type="Proteomes" id="UP000800041"/>
    </source>
</evidence>